<dbReference type="EMBL" id="CP042220">
    <property type="protein sequence ID" value="QDX30988.1"/>
    <property type="molecule type" value="Genomic_DNA"/>
</dbReference>
<protein>
    <submittedName>
        <fullName evidence="1">TIGR03761 family integrating conjugative element protein</fullName>
    </submittedName>
</protein>
<proteinExistence type="predicted"/>
<name>A0A5B8IBL0_9GAMM</name>
<dbReference type="OrthoDB" id="8524550at2"/>
<sequence>MTEKTEKDELPSRARAGALVSELKIELHTNYAISLWEGRRAIFDDNNSRVKFTIPSMPMFIAAAGRINDASLADNPFADHVLYKLDLSIQSAFLKMNSYVSTLDRVLVAVPAGVHITDVVSREPLDIQVFSRTPFGYRCVYLLVGFDQYAKKVLQAYHFGFISRNERDNYLSNGSRILRAIYAIVQGYRAGPVTRQDVMDNSEAYQKALSSYRLKELNPAILDGSRRASFCAPLNDEIRARMKAFQSQGGRDSVGAQS</sequence>
<accession>A0A5B8IBL0</accession>
<dbReference type="Proteomes" id="UP000320591">
    <property type="component" value="Chromosome"/>
</dbReference>
<dbReference type="Pfam" id="PF08900">
    <property type="entry name" value="AcaB"/>
    <property type="match status" value="1"/>
</dbReference>
<reference evidence="1 2" key="1">
    <citation type="journal article" date="2019" name="Environ. Microbiol.">
        <title>The phytopathogenic nature of Dickeya aquatica 174/2 and the dynamic early evolution of Dickeya pathogenicity.</title>
        <authorList>
            <person name="Duprey A."/>
            <person name="Taib N."/>
            <person name="Leonard S."/>
            <person name="Garin T."/>
            <person name="Flandrois J.P."/>
            <person name="Nasser W."/>
            <person name="Brochier-Armanet C."/>
            <person name="Reverchon S."/>
        </authorList>
    </citation>
    <scope>NUCLEOTIDE SEQUENCE [LARGE SCALE GENOMIC DNA]</scope>
    <source>
        <strain evidence="1 2">NCPPB 569</strain>
    </source>
</reference>
<dbReference type="AlphaFoldDB" id="A0A5B8IBL0"/>
<dbReference type="RefSeq" id="WP_050569403.1">
    <property type="nucleotide sequence ID" value="NZ_CM001975.1"/>
</dbReference>
<dbReference type="NCBIfam" id="TIGR03761">
    <property type="entry name" value="ICE_PFL4669"/>
    <property type="match status" value="1"/>
</dbReference>
<dbReference type="STRING" id="568768.GCA_000406125_00906"/>
<gene>
    <name evidence="1" type="ORF">Dpoa569_0002944</name>
</gene>
<dbReference type="KEGG" id="dic:Dpoa569_0002944"/>
<evidence type="ECO:0000313" key="2">
    <source>
        <dbReference type="Proteomes" id="UP000320591"/>
    </source>
</evidence>
<dbReference type="InterPro" id="IPR014996">
    <property type="entry name" value="AcaB"/>
</dbReference>
<organism evidence="1 2">
    <name type="scientific">Dickeya poaceiphila</name>
    <dbReference type="NCBI Taxonomy" id="568768"/>
    <lineage>
        <taxon>Bacteria</taxon>
        <taxon>Pseudomonadati</taxon>
        <taxon>Pseudomonadota</taxon>
        <taxon>Gammaproteobacteria</taxon>
        <taxon>Enterobacterales</taxon>
        <taxon>Pectobacteriaceae</taxon>
        <taxon>Dickeya</taxon>
    </lineage>
</organism>
<keyword evidence="2" id="KW-1185">Reference proteome</keyword>
<evidence type="ECO:0000313" key="1">
    <source>
        <dbReference type="EMBL" id="QDX30988.1"/>
    </source>
</evidence>